<gene>
    <name evidence="2" type="ORF">BaRGS_00018751</name>
</gene>
<evidence type="ECO:0000256" key="1">
    <source>
        <dbReference type="SAM" id="MobiDB-lite"/>
    </source>
</evidence>
<dbReference type="Proteomes" id="UP001519460">
    <property type="component" value="Unassembled WGS sequence"/>
</dbReference>
<evidence type="ECO:0000313" key="2">
    <source>
        <dbReference type="EMBL" id="KAK7490051.1"/>
    </source>
</evidence>
<dbReference type="EMBL" id="JACVVK020000131">
    <property type="protein sequence ID" value="KAK7490051.1"/>
    <property type="molecule type" value="Genomic_DNA"/>
</dbReference>
<comment type="caution">
    <text evidence="2">The sequence shown here is derived from an EMBL/GenBank/DDBJ whole genome shotgun (WGS) entry which is preliminary data.</text>
</comment>
<dbReference type="AlphaFoldDB" id="A0ABD0KSL2"/>
<name>A0ABD0KSL2_9CAEN</name>
<organism evidence="2 3">
    <name type="scientific">Batillaria attramentaria</name>
    <dbReference type="NCBI Taxonomy" id="370345"/>
    <lineage>
        <taxon>Eukaryota</taxon>
        <taxon>Metazoa</taxon>
        <taxon>Spiralia</taxon>
        <taxon>Lophotrochozoa</taxon>
        <taxon>Mollusca</taxon>
        <taxon>Gastropoda</taxon>
        <taxon>Caenogastropoda</taxon>
        <taxon>Sorbeoconcha</taxon>
        <taxon>Cerithioidea</taxon>
        <taxon>Batillariidae</taxon>
        <taxon>Batillaria</taxon>
    </lineage>
</organism>
<protein>
    <submittedName>
        <fullName evidence="2">Uncharacterized protein</fullName>
    </submittedName>
</protein>
<sequence>MKTARADGEAPGERERLAASITGTPAGTVQLGAGTHGVDQELVKHNVVSRVREESLPDVSPHAGQRQEYQDKAAHRHGGDRSVTLFDQNACIVSVCGGQLQITACVRCLKLVCFLRCNSAHFNPLSQVSFESIALCALLECN</sequence>
<reference evidence="2 3" key="1">
    <citation type="journal article" date="2023" name="Sci. Data">
        <title>Genome assembly of the Korean intertidal mud-creeper Batillaria attramentaria.</title>
        <authorList>
            <person name="Patra A.K."/>
            <person name="Ho P.T."/>
            <person name="Jun S."/>
            <person name="Lee S.J."/>
            <person name="Kim Y."/>
            <person name="Won Y.J."/>
        </authorList>
    </citation>
    <scope>NUCLEOTIDE SEQUENCE [LARGE SCALE GENOMIC DNA]</scope>
    <source>
        <strain evidence="2">Wonlab-2016</strain>
    </source>
</reference>
<feature type="region of interest" description="Disordered" evidence="1">
    <location>
        <begin position="52"/>
        <end position="74"/>
    </location>
</feature>
<accession>A0ABD0KSL2</accession>
<proteinExistence type="predicted"/>
<evidence type="ECO:0000313" key="3">
    <source>
        <dbReference type="Proteomes" id="UP001519460"/>
    </source>
</evidence>
<keyword evidence="3" id="KW-1185">Reference proteome</keyword>